<evidence type="ECO:0000256" key="1">
    <source>
        <dbReference type="SAM" id="MobiDB-lite"/>
    </source>
</evidence>
<dbReference type="EMBL" id="BJNB01000057">
    <property type="protein sequence ID" value="GEB98844.1"/>
    <property type="molecule type" value="Genomic_DNA"/>
</dbReference>
<proteinExistence type="predicted"/>
<organism evidence="2 3">
    <name type="scientific">Corynebacterium flavescens</name>
    <dbReference type="NCBI Taxonomy" id="28028"/>
    <lineage>
        <taxon>Bacteria</taxon>
        <taxon>Bacillati</taxon>
        <taxon>Actinomycetota</taxon>
        <taxon>Actinomycetes</taxon>
        <taxon>Mycobacteriales</taxon>
        <taxon>Corynebacteriaceae</taxon>
        <taxon>Corynebacterium</taxon>
    </lineage>
</organism>
<dbReference type="Proteomes" id="UP000315353">
    <property type="component" value="Unassembled WGS sequence"/>
</dbReference>
<feature type="region of interest" description="Disordered" evidence="1">
    <location>
        <begin position="1"/>
        <end position="23"/>
    </location>
</feature>
<gene>
    <name evidence="2" type="ORF">CFL01nite_23390</name>
</gene>
<feature type="compositionally biased region" description="Pro residues" evidence="1">
    <location>
        <begin position="1"/>
        <end position="12"/>
    </location>
</feature>
<dbReference type="AlphaFoldDB" id="A0AB73BAH2"/>
<accession>A0AB73BAH2</accession>
<sequence length="57" mass="6477">MGGETPPDPPIPQERSDDHPDFPLAAAGLRRLWMLRALYAVRDRLRPGRGRGNRRNT</sequence>
<comment type="caution">
    <text evidence="2">The sequence shown here is derived from an EMBL/GenBank/DDBJ whole genome shotgun (WGS) entry which is preliminary data.</text>
</comment>
<reference evidence="2 3" key="1">
    <citation type="submission" date="2019-06" db="EMBL/GenBank/DDBJ databases">
        <title>Whole genome shotgun sequence of Corynebacterium flavescens NBRC 14136.</title>
        <authorList>
            <person name="Hosoyama A."/>
            <person name="Uohara A."/>
            <person name="Ohji S."/>
            <person name="Ichikawa N."/>
        </authorList>
    </citation>
    <scope>NUCLEOTIDE SEQUENCE [LARGE SCALE GENOMIC DNA]</scope>
    <source>
        <strain evidence="2 3">NBRC 14136</strain>
    </source>
</reference>
<evidence type="ECO:0000313" key="2">
    <source>
        <dbReference type="EMBL" id="GEB98844.1"/>
    </source>
</evidence>
<name>A0AB73BAH2_CORFL</name>
<protein>
    <submittedName>
        <fullName evidence="2">Uncharacterized protein</fullName>
    </submittedName>
</protein>
<evidence type="ECO:0000313" key="3">
    <source>
        <dbReference type="Proteomes" id="UP000315353"/>
    </source>
</evidence>